<dbReference type="GO" id="GO:0009055">
    <property type="term" value="F:electron transfer activity"/>
    <property type="evidence" value="ECO:0007669"/>
    <property type="project" value="InterPro"/>
</dbReference>
<dbReference type="Gene3D" id="3.40.50.360">
    <property type="match status" value="1"/>
</dbReference>
<dbReference type="InterPro" id="IPR008254">
    <property type="entry name" value="Flavodoxin/NO_synth"/>
</dbReference>
<keyword evidence="3" id="KW-1185">Reference proteome</keyword>
<dbReference type="RefSeq" id="WP_148135881.1">
    <property type="nucleotide sequence ID" value="NZ_CP017634.1"/>
</dbReference>
<dbReference type="EMBL" id="CP017634">
    <property type="protein sequence ID" value="ATW26562.1"/>
    <property type="molecule type" value="Genomic_DNA"/>
</dbReference>
<evidence type="ECO:0000259" key="1">
    <source>
        <dbReference type="PROSITE" id="PS50902"/>
    </source>
</evidence>
<organism evidence="2 3">
    <name type="scientific">Formimonas warabiya</name>
    <dbReference type="NCBI Taxonomy" id="1761012"/>
    <lineage>
        <taxon>Bacteria</taxon>
        <taxon>Bacillati</taxon>
        <taxon>Bacillota</taxon>
        <taxon>Clostridia</taxon>
        <taxon>Eubacteriales</taxon>
        <taxon>Peptococcaceae</taxon>
        <taxon>Candidatus Formimonas</taxon>
    </lineage>
</organism>
<evidence type="ECO:0000313" key="3">
    <source>
        <dbReference type="Proteomes" id="UP000323521"/>
    </source>
</evidence>
<dbReference type="OrthoDB" id="2146857at2"/>
<dbReference type="AlphaFoldDB" id="A0A3G1KVT7"/>
<dbReference type="Proteomes" id="UP000323521">
    <property type="component" value="Chromosome"/>
</dbReference>
<sequence length="159" mass="17489">MKNAIVFASSHGTTEKAARLLGENLKGEAVLINLKKTPNPDIQGYDGVIIGSSIHAGAIQSKVKQFLKQNQPVFGTKRIGLFLCCMFEDEKAQKQFETGFPRELRERSSANGLFGGEFIFSKMNLVERIIVKKVSGVTADISKLDVNAIKNFAHQFQAS</sequence>
<dbReference type="PANTHER" id="PTHR38030">
    <property type="entry name" value="PROTOPORPHYRINOGEN IX DEHYDROGENASE [MENAQUINONE]"/>
    <property type="match status" value="1"/>
</dbReference>
<dbReference type="Pfam" id="PF12724">
    <property type="entry name" value="Flavodoxin_5"/>
    <property type="match status" value="1"/>
</dbReference>
<dbReference type="KEGG" id="fwa:DCMF_19005"/>
<dbReference type="GO" id="GO:0010181">
    <property type="term" value="F:FMN binding"/>
    <property type="evidence" value="ECO:0007669"/>
    <property type="project" value="InterPro"/>
</dbReference>
<dbReference type="PROSITE" id="PS00201">
    <property type="entry name" value="FLAVODOXIN"/>
    <property type="match status" value="1"/>
</dbReference>
<protein>
    <submittedName>
        <fullName evidence="2">Flavodoxin</fullName>
    </submittedName>
</protein>
<dbReference type="SUPFAM" id="SSF52218">
    <property type="entry name" value="Flavoproteins"/>
    <property type="match status" value="1"/>
</dbReference>
<name>A0A3G1KVT7_FORW1</name>
<proteinExistence type="predicted"/>
<accession>A0A3G1KVT7</accession>
<dbReference type="GO" id="GO:0016651">
    <property type="term" value="F:oxidoreductase activity, acting on NAD(P)H"/>
    <property type="evidence" value="ECO:0007669"/>
    <property type="project" value="UniProtKB-ARBA"/>
</dbReference>
<dbReference type="InterPro" id="IPR026816">
    <property type="entry name" value="Flavodoxin_dom"/>
</dbReference>
<dbReference type="GO" id="GO:0070819">
    <property type="term" value="F:menaquinone-dependent protoporphyrinogen oxidase activity"/>
    <property type="evidence" value="ECO:0007669"/>
    <property type="project" value="TreeGrafter"/>
</dbReference>
<feature type="domain" description="Flavodoxin-like" evidence="1">
    <location>
        <begin position="3"/>
        <end position="157"/>
    </location>
</feature>
<dbReference type="PANTHER" id="PTHR38030:SF2">
    <property type="entry name" value="PROTOPORPHYRINOGEN IX DEHYDROGENASE [QUINONE]"/>
    <property type="match status" value="1"/>
</dbReference>
<reference evidence="2 3" key="1">
    <citation type="submission" date="2016-10" db="EMBL/GenBank/DDBJ databases">
        <title>Complete Genome Sequence of Peptococcaceae strain DCMF.</title>
        <authorList>
            <person name="Edwards R.J."/>
            <person name="Holland S.I."/>
            <person name="Deshpande N.P."/>
            <person name="Wong Y.K."/>
            <person name="Ertan H."/>
            <person name="Manefield M."/>
            <person name="Russell T.L."/>
            <person name="Lee M.J."/>
        </authorList>
    </citation>
    <scope>NUCLEOTIDE SEQUENCE [LARGE SCALE GENOMIC DNA]</scope>
    <source>
        <strain evidence="2 3">DCMF</strain>
    </source>
</reference>
<dbReference type="InterPro" id="IPR052200">
    <property type="entry name" value="Protoporphyrinogen_IX_DH"/>
</dbReference>
<evidence type="ECO:0000313" key="2">
    <source>
        <dbReference type="EMBL" id="ATW26562.1"/>
    </source>
</evidence>
<gene>
    <name evidence="2" type="ORF">DCMF_19005</name>
</gene>
<dbReference type="PROSITE" id="PS50902">
    <property type="entry name" value="FLAVODOXIN_LIKE"/>
    <property type="match status" value="1"/>
</dbReference>
<dbReference type="GO" id="GO:0006783">
    <property type="term" value="P:heme biosynthetic process"/>
    <property type="evidence" value="ECO:0007669"/>
    <property type="project" value="TreeGrafter"/>
</dbReference>
<dbReference type="InterPro" id="IPR001226">
    <property type="entry name" value="Flavodoxin_CS"/>
</dbReference>
<dbReference type="InterPro" id="IPR029039">
    <property type="entry name" value="Flavoprotein-like_sf"/>
</dbReference>